<evidence type="ECO:0000313" key="1">
    <source>
        <dbReference type="EMBL" id="CUV26184.1"/>
    </source>
</evidence>
<dbReference type="EMBL" id="LN899823">
    <property type="protein sequence ID" value="CUV26184.1"/>
    <property type="molecule type" value="Genomic_DNA"/>
</dbReference>
<proteinExistence type="predicted"/>
<organism evidence="4">
    <name type="scientific">Ralstonia solanacearum</name>
    <name type="common">Pseudomonas solanacearum</name>
    <dbReference type="NCBI Taxonomy" id="305"/>
    <lineage>
        <taxon>Bacteria</taxon>
        <taxon>Pseudomonadati</taxon>
        <taxon>Pseudomonadota</taxon>
        <taxon>Betaproteobacteria</taxon>
        <taxon>Burkholderiales</taxon>
        <taxon>Burkholderiaceae</taxon>
        <taxon>Ralstonia</taxon>
        <taxon>Ralstonia solanacearum species complex</taxon>
    </lineage>
</organism>
<dbReference type="AlphaFoldDB" id="A0A0S4W2Y9"/>
<accession>A0A0S4W2Y9</accession>
<protein>
    <submittedName>
        <fullName evidence="4">Uncharacterized protein</fullName>
    </submittedName>
</protein>
<dbReference type="EMBL" id="LN899826">
    <property type="protein sequence ID" value="CUV41208.1"/>
    <property type="molecule type" value="Genomic_DNA"/>
</dbReference>
<gene>
    <name evidence="5" type="ORF">RD1301_v1_1320006</name>
    <name evidence="1" type="ORF">RUN1744_v1_1270049</name>
    <name evidence="2" type="ORF">RUN1985_v1_1160004</name>
    <name evidence="3" type="ORF">TD1301_v1_2090018</name>
    <name evidence="4" type="ORF">TF3108_v1_700050</name>
</gene>
<name>A0A0S4W2Y9_RALSL</name>
<dbReference type="EMBL" id="LN899825">
    <property type="protein sequence ID" value="CUV36381.1"/>
    <property type="molecule type" value="Genomic_DNA"/>
</dbReference>
<reference evidence="4" key="1">
    <citation type="submission" date="2015-10" db="EMBL/GenBank/DDBJ databases">
        <authorList>
            <person name="Gilbert D.G."/>
        </authorList>
    </citation>
    <scope>NUCLEOTIDE SEQUENCE</scope>
    <source>
        <strain evidence="4">Phyl III-seqv23</strain>
    </source>
</reference>
<sequence>MAYMPARINTTFVMRICSSKAAVNFAVVMGVGMGSVRGTEELRNRNFGAAASICVSRS</sequence>
<dbReference type="EMBL" id="LN899824">
    <property type="protein sequence ID" value="CUV31779.1"/>
    <property type="molecule type" value="Genomic_DNA"/>
</dbReference>
<evidence type="ECO:0000313" key="5">
    <source>
        <dbReference type="EMBL" id="CUV61123.1"/>
    </source>
</evidence>
<evidence type="ECO:0000313" key="4">
    <source>
        <dbReference type="EMBL" id="CUV41208.1"/>
    </source>
</evidence>
<evidence type="ECO:0000313" key="3">
    <source>
        <dbReference type="EMBL" id="CUV36381.1"/>
    </source>
</evidence>
<evidence type="ECO:0000313" key="2">
    <source>
        <dbReference type="EMBL" id="CUV31779.1"/>
    </source>
</evidence>
<dbReference type="EMBL" id="LN899822">
    <property type="protein sequence ID" value="CUV61123.1"/>
    <property type="molecule type" value="Genomic_DNA"/>
</dbReference>